<keyword evidence="2" id="KW-0131">Cell cycle</keyword>
<evidence type="ECO:0000259" key="4">
    <source>
        <dbReference type="Pfam" id="PF16679"/>
    </source>
</evidence>
<comment type="similarity">
    <text evidence="1">Belongs to the Cdt1 family.</text>
</comment>
<dbReference type="Pfam" id="PF16679">
    <property type="entry name" value="CDT1_C"/>
    <property type="match status" value="1"/>
</dbReference>
<dbReference type="EMBL" id="MZNU01000260">
    <property type="protein sequence ID" value="OWP01754.1"/>
    <property type="molecule type" value="Genomic_DNA"/>
</dbReference>
<feature type="domain" description="DNA replication factor Cdt1 C-terminal" evidence="4">
    <location>
        <begin position="344"/>
        <end position="443"/>
    </location>
</feature>
<dbReference type="Proteomes" id="UP000242519">
    <property type="component" value="Unassembled WGS sequence"/>
</dbReference>
<gene>
    <name evidence="5" type="ORF">B2J93_2346</name>
</gene>
<evidence type="ECO:0000313" key="6">
    <source>
        <dbReference type="Proteomes" id="UP000242519"/>
    </source>
</evidence>
<dbReference type="InterPro" id="IPR038090">
    <property type="entry name" value="Cdt1_C_WH_dom_sf"/>
</dbReference>
<comment type="caution">
    <text evidence="5">The sequence shown here is derived from an EMBL/GenBank/DDBJ whole genome shotgun (WGS) entry which is preliminary data.</text>
</comment>
<name>A0A218Z241_9HELO</name>
<dbReference type="AlphaFoldDB" id="A0A218Z241"/>
<feature type="region of interest" description="Disordered" evidence="3">
    <location>
        <begin position="57"/>
        <end position="81"/>
    </location>
</feature>
<evidence type="ECO:0000256" key="1">
    <source>
        <dbReference type="ARBA" id="ARBA00008356"/>
    </source>
</evidence>
<keyword evidence="6" id="KW-1185">Reference proteome</keyword>
<dbReference type="InterPro" id="IPR032054">
    <property type="entry name" value="Cdt1_C"/>
</dbReference>
<dbReference type="OrthoDB" id="341730at2759"/>
<evidence type="ECO:0000256" key="3">
    <source>
        <dbReference type="SAM" id="MobiDB-lite"/>
    </source>
</evidence>
<sequence length="469" mass="51687">MPTAIKKRKLASAAPALTRSRSLTAFTSVSKATPTSKLILEKDTFAVLPENQHEYHAKSKKRKLVEEESPQPATETREIKALRTTRTPRTPQKPILSQPLPASIDTPTKGARSLLDRFCITSKTPTKSPVSLNSSSSELVASTSKHDYVTRSADLPAELLDLINFHAAFLTALSIHCAHNGTHSPADLRNLCPSIARVWGKRRVTCEDIRRSLGILNANIPETSLDHRLSRLSLSDYGHGKICVEIKTLGKSGRIARPINEDLLNEIFERGLSNAWKERADEPVTLEFIQKLPMESIAKCSSLAKMSPLLAKGQRRLEDLKAGIKIKEPVKVRVDDIAGSKLTLLERLRAKQVHNASLPAPPSKTEVARRAALGRIEEVVAILVILSTSTSIGQSRISFTLPTVNAKLRDSFKTPLSMEEADICIRLLATDIAPGWVKLVKMGKVEALVVNRDKRPTELDIMARVRYAA</sequence>
<evidence type="ECO:0000256" key="2">
    <source>
        <dbReference type="ARBA" id="ARBA00023306"/>
    </source>
</evidence>
<reference evidence="5 6" key="1">
    <citation type="submission" date="2017-04" db="EMBL/GenBank/DDBJ databases">
        <title>Draft genome sequence of Marssonina coronaria NL1: causal agent of apple blotch.</title>
        <authorList>
            <person name="Cheng Q."/>
        </authorList>
    </citation>
    <scope>NUCLEOTIDE SEQUENCE [LARGE SCALE GENOMIC DNA]</scope>
    <source>
        <strain evidence="5 6">NL1</strain>
    </source>
</reference>
<accession>A0A218Z241</accession>
<dbReference type="Gene3D" id="1.10.10.1420">
    <property type="entry name" value="DNA replication factor Cdt1, C-terminal WH domain"/>
    <property type="match status" value="1"/>
</dbReference>
<proteinExistence type="inferred from homology"/>
<evidence type="ECO:0000313" key="5">
    <source>
        <dbReference type="EMBL" id="OWP01754.1"/>
    </source>
</evidence>
<dbReference type="STRING" id="503106.A0A218Z241"/>
<protein>
    <recommendedName>
        <fullName evidence="4">DNA replication factor Cdt1 C-terminal domain-containing protein</fullName>
    </recommendedName>
</protein>
<organism evidence="5 6">
    <name type="scientific">Diplocarpon coronariae</name>
    <dbReference type="NCBI Taxonomy" id="2795749"/>
    <lineage>
        <taxon>Eukaryota</taxon>
        <taxon>Fungi</taxon>
        <taxon>Dikarya</taxon>
        <taxon>Ascomycota</taxon>
        <taxon>Pezizomycotina</taxon>
        <taxon>Leotiomycetes</taxon>
        <taxon>Helotiales</taxon>
        <taxon>Drepanopezizaceae</taxon>
        <taxon>Diplocarpon</taxon>
    </lineage>
</organism>
<dbReference type="Pfam" id="PF26121">
    <property type="entry name" value="HTH_CDT1"/>
    <property type="match status" value="1"/>
</dbReference>
<dbReference type="InParanoid" id="A0A218Z241"/>